<comment type="caution">
    <text evidence="1">The sequence shown here is derived from an EMBL/GenBank/DDBJ whole genome shotgun (WGS) entry which is preliminary data.</text>
</comment>
<keyword evidence="2" id="KW-1185">Reference proteome</keyword>
<evidence type="ECO:0000313" key="2">
    <source>
        <dbReference type="Proteomes" id="UP001607302"/>
    </source>
</evidence>
<dbReference type="Proteomes" id="UP001607302">
    <property type="component" value="Unassembled WGS sequence"/>
</dbReference>
<organism evidence="1 2">
    <name type="scientific">Vespula squamosa</name>
    <name type="common">Southern yellow jacket</name>
    <name type="synonym">Wasp</name>
    <dbReference type="NCBI Taxonomy" id="30214"/>
    <lineage>
        <taxon>Eukaryota</taxon>
        <taxon>Metazoa</taxon>
        <taxon>Ecdysozoa</taxon>
        <taxon>Arthropoda</taxon>
        <taxon>Hexapoda</taxon>
        <taxon>Insecta</taxon>
        <taxon>Pterygota</taxon>
        <taxon>Neoptera</taxon>
        <taxon>Endopterygota</taxon>
        <taxon>Hymenoptera</taxon>
        <taxon>Apocrita</taxon>
        <taxon>Aculeata</taxon>
        <taxon>Vespoidea</taxon>
        <taxon>Vespidae</taxon>
        <taxon>Vespinae</taxon>
        <taxon>Vespula</taxon>
    </lineage>
</organism>
<protein>
    <submittedName>
        <fullName evidence="1">Uncharacterized protein</fullName>
    </submittedName>
</protein>
<evidence type="ECO:0000313" key="1">
    <source>
        <dbReference type="EMBL" id="KAL2717805.1"/>
    </source>
</evidence>
<sequence>MYYEQKLNNYSIRYVSFLRLYRIYTLYGATFKIYPNNEIQRTYISSTARFFYYLKSNSSIISN</sequence>
<accession>A0ABD2AD92</accession>
<reference evidence="1 2" key="1">
    <citation type="journal article" date="2024" name="Ann. Entomol. Soc. Am.">
        <title>Genomic analyses of the southern and eastern yellowjacket wasps (Hymenoptera: Vespidae) reveal evolutionary signatures of social life.</title>
        <authorList>
            <person name="Catto M.A."/>
            <person name="Caine P.B."/>
            <person name="Orr S.E."/>
            <person name="Hunt B.G."/>
            <person name="Goodisman M.A.D."/>
        </authorList>
    </citation>
    <scope>NUCLEOTIDE SEQUENCE [LARGE SCALE GENOMIC DNA]</scope>
    <source>
        <strain evidence="1">233</strain>
        <tissue evidence="1">Head and thorax</tissue>
    </source>
</reference>
<dbReference type="EMBL" id="JAUDFV010000153">
    <property type="protein sequence ID" value="KAL2717805.1"/>
    <property type="molecule type" value="Genomic_DNA"/>
</dbReference>
<gene>
    <name evidence="1" type="ORF">V1478_013505</name>
</gene>
<proteinExistence type="predicted"/>
<name>A0ABD2AD92_VESSQ</name>
<dbReference type="AlphaFoldDB" id="A0ABD2AD92"/>